<feature type="transmembrane region" description="Helical" evidence="2">
    <location>
        <begin position="413"/>
        <end position="434"/>
    </location>
</feature>
<evidence type="ECO:0000313" key="4">
    <source>
        <dbReference type="Proteomes" id="UP000325307"/>
    </source>
</evidence>
<dbReference type="InterPro" id="IPR007383">
    <property type="entry name" value="DUF445"/>
</dbReference>
<organism evidence="3 4">
    <name type="scientific">Zafaria cholistanensis</name>
    <dbReference type="NCBI Taxonomy" id="1682741"/>
    <lineage>
        <taxon>Bacteria</taxon>
        <taxon>Bacillati</taxon>
        <taxon>Actinomycetota</taxon>
        <taxon>Actinomycetes</taxon>
        <taxon>Micrococcales</taxon>
        <taxon>Micrococcaceae</taxon>
        <taxon>Zafaria</taxon>
    </lineage>
</organism>
<reference evidence="3 4" key="1">
    <citation type="submission" date="2019-09" db="EMBL/GenBank/DDBJ databases">
        <title>Arthrobacter zafarii sp. nov., a moderately thermotolerant and halotolerant actinobacterium isolated from Cholistan desert soil of Pakistan.</title>
        <authorList>
            <person name="Amin A."/>
            <person name="Ahmed I."/>
            <person name="Khalid N."/>
            <person name="Schumann P."/>
            <person name="Busse H.J."/>
            <person name="Khan I.U."/>
            <person name="Li S."/>
            <person name="Li W.J."/>
        </authorList>
    </citation>
    <scope>NUCLEOTIDE SEQUENCE [LARGE SCALE GENOMIC DNA]</scope>
    <source>
        <strain evidence="3 4">NCCP-1664</strain>
    </source>
</reference>
<keyword evidence="2" id="KW-0472">Membrane</keyword>
<feature type="region of interest" description="Disordered" evidence="1">
    <location>
        <begin position="1"/>
        <end position="20"/>
    </location>
</feature>
<dbReference type="PANTHER" id="PTHR38442">
    <property type="entry name" value="INNER MEMBRANE PROTEIN-RELATED"/>
    <property type="match status" value="1"/>
</dbReference>
<proteinExistence type="predicted"/>
<feature type="compositionally biased region" description="Pro residues" evidence="1">
    <location>
        <begin position="1"/>
        <end position="11"/>
    </location>
</feature>
<keyword evidence="2" id="KW-1133">Transmembrane helix</keyword>
<comment type="caution">
    <text evidence="3">The sequence shown here is derived from an EMBL/GenBank/DDBJ whole genome shotgun (WGS) entry which is preliminary data.</text>
</comment>
<dbReference type="Pfam" id="PF04286">
    <property type="entry name" value="DUF445"/>
    <property type="match status" value="1"/>
</dbReference>
<protein>
    <submittedName>
        <fullName evidence="3">Membrane protein</fullName>
    </submittedName>
</protein>
<dbReference type="Proteomes" id="UP000325307">
    <property type="component" value="Unassembled WGS sequence"/>
</dbReference>
<feature type="transmembrane region" description="Helical" evidence="2">
    <location>
        <begin position="38"/>
        <end position="56"/>
    </location>
</feature>
<dbReference type="PANTHER" id="PTHR38442:SF1">
    <property type="entry name" value="INNER MEMBRANE PROTEIN"/>
    <property type="match status" value="1"/>
</dbReference>
<keyword evidence="4" id="KW-1185">Reference proteome</keyword>
<dbReference type="GO" id="GO:0005886">
    <property type="term" value="C:plasma membrane"/>
    <property type="evidence" value="ECO:0007669"/>
    <property type="project" value="TreeGrafter"/>
</dbReference>
<gene>
    <name evidence="3" type="ORF">NCCP1664_25920</name>
</gene>
<name>A0A5A7NVD4_9MICC</name>
<dbReference type="AlphaFoldDB" id="A0A5A7NVD4"/>
<dbReference type="EMBL" id="BKDJ01000016">
    <property type="protein sequence ID" value="GER24097.1"/>
    <property type="molecule type" value="Genomic_DNA"/>
</dbReference>
<sequence length="435" mass="47440">MSMSTPPPPRQVPGSAGPDSPFATEAARAGALRRMKRLATGLLVLMTAVFVVAFSLQESIPWMGYVRAAAEGGMVGALADWFAVTALFRRPMGLPIPHTAIIPRKKDQIGESLGEFVQENFLSDAVVGRKLKDLRFARTAGAWLATPAGSERVAKEAATAVRGALEVLDDRDVLALLESLARKHMLAPEWSSTLGRILRTVVQDGHHRQLVDLLADRAADWVAANRGTVIGLVAERSPHWVPNVVERLLAERIHRELSAFVEAVRRDPHHRVRGSIDAWLQDFARDMQSKPETIAKVERLKHSLLGDPQLQELAATGWSSMKSALVEAVEHPESELRRSFVRAVAEFGLRLTADQALAGKVDAWIANAGLYLVATYRGQIAGLIQDTVSHWDGEETSRKLELQVGRDLQFIRINGTVVGALAGLAIFTAATLLLA</sequence>
<evidence type="ECO:0000313" key="3">
    <source>
        <dbReference type="EMBL" id="GER24097.1"/>
    </source>
</evidence>
<accession>A0A5A7NVD4</accession>
<evidence type="ECO:0000256" key="2">
    <source>
        <dbReference type="SAM" id="Phobius"/>
    </source>
</evidence>
<keyword evidence="2" id="KW-0812">Transmembrane</keyword>
<dbReference type="OrthoDB" id="9769590at2"/>
<evidence type="ECO:0000256" key="1">
    <source>
        <dbReference type="SAM" id="MobiDB-lite"/>
    </source>
</evidence>